<dbReference type="Proteomes" id="UP000527355">
    <property type="component" value="Unassembled WGS sequence"/>
</dbReference>
<evidence type="ECO:0000313" key="2">
    <source>
        <dbReference type="Proteomes" id="UP000527355"/>
    </source>
</evidence>
<name>A0A7J7TTP4_MYOMY</name>
<accession>A0A7J7TTP4</accession>
<dbReference type="EMBL" id="JABWUV010000015">
    <property type="protein sequence ID" value="KAF6303960.1"/>
    <property type="molecule type" value="Genomic_DNA"/>
</dbReference>
<keyword evidence="2" id="KW-1185">Reference proteome</keyword>
<proteinExistence type="predicted"/>
<protein>
    <submittedName>
        <fullName evidence="1">Uncharacterized protein</fullName>
    </submittedName>
</protein>
<evidence type="ECO:0000313" key="1">
    <source>
        <dbReference type="EMBL" id="KAF6303960.1"/>
    </source>
</evidence>
<reference evidence="1 2" key="1">
    <citation type="journal article" date="2020" name="Nature">
        <title>Six reference-quality genomes reveal evolution of bat adaptations.</title>
        <authorList>
            <person name="Jebb D."/>
            <person name="Huang Z."/>
            <person name="Pippel M."/>
            <person name="Hughes G.M."/>
            <person name="Lavrichenko K."/>
            <person name="Devanna P."/>
            <person name="Winkler S."/>
            <person name="Jermiin L.S."/>
            <person name="Skirmuntt E.C."/>
            <person name="Katzourakis A."/>
            <person name="Burkitt-Gray L."/>
            <person name="Ray D.A."/>
            <person name="Sullivan K.A.M."/>
            <person name="Roscito J.G."/>
            <person name="Kirilenko B.M."/>
            <person name="Davalos L.M."/>
            <person name="Corthals A.P."/>
            <person name="Power M.L."/>
            <person name="Jones G."/>
            <person name="Ransome R.D."/>
            <person name="Dechmann D.K.N."/>
            <person name="Locatelli A.G."/>
            <person name="Puechmaille S.J."/>
            <person name="Fedrigo O."/>
            <person name="Jarvis E.D."/>
            <person name="Hiller M."/>
            <person name="Vernes S.C."/>
            <person name="Myers E.W."/>
            <person name="Teeling E.C."/>
        </authorList>
    </citation>
    <scope>NUCLEOTIDE SEQUENCE [LARGE SCALE GENOMIC DNA]</scope>
    <source>
        <strain evidence="1">MMyoMyo1</strain>
        <tissue evidence="1">Flight muscle</tissue>
    </source>
</reference>
<sequence length="123" mass="13470">MVIDITETHGQTGILWDVLSLMNHMSGTGTLDLRAFKVAAAKRACGDTHAHAVPQVAVQWDISPHLCFGRGGKKLCLLHSLGRAMETTLLETGIKTEPAKGFLLTFTIIIIERRSVLLLNCLY</sequence>
<gene>
    <name evidence="1" type="ORF">mMyoMyo1_008943</name>
</gene>
<organism evidence="1 2">
    <name type="scientific">Myotis myotis</name>
    <name type="common">Greater mouse-eared bat</name>
    <name type="synonym">Vespertilio myotis</name>
    <dbReference type="NCBI Taxonomy" id="51298"/>
    <lineage>
        <taxon>Eukaryota</taxon>
        <taxon>Metazoa</taxon>
        <taxon>Chordata</taxon>
        <taxon>Craniata</taxon>
        <taxon>Vertebrata</taxon>
        <taxon>Euteleostomi</taxon>
        <taxon>Mammalia</taxon>
        <taxon>Eutheria</taxon>
        <taxon>Laurasiatheria</taxon>
        <taxon>Chiroptera</taxon>
        <taxon>Yangochiroptera</taxon>
        <taxon>Vespertilionidae</taxon>
        <taxon>Myotis</taxon>
    </lineage>
</organism>
<comment type="caution">
    <text evidence="1">The sequence shown here is derived from an EMBL/GenBank/DDBJ whole genome shotgun (WGS) entry which is preliminary data.</text>
</comment>
<dbReference type="AlphaFoldDB" id="A0A7J7TTP4"/>